<dbReference type="AlphaFoldDB" id="M1MWN9"/>
<dbReference type="RefSeq" id="WP_015395309.1">
    <property type="nucleotide sequence ID" value="NC_020291.1"/>
</dbReference>
<proteinExistence type="predicted"/>
<dbReference type="OrthoDB" id="1902681at2"/>
<organism evidence="1 2">
    <name type="scientific">Clostridium saccharoperbutylacetonicum N1-4(HMT)</name>
    <dbReference type="NCBI Taxonomy" id="931276"/>
    <lineage>
        <taxon>Bacteria</taxon>
        <taxon>Bacillati</taxon>
        <taxon>Bacillota</taxon>
        <taxon>Clostridia</taxon>
        <taxon>Eubacteriales</taxon>
        <taxon>Clostridiaceae</taxon>
        <taxon>Clostridium</taxon>
    </lineage>
</organism>
<dbReference type="PATRIC" id="fig|931276.5.peg.5312"/>
<gene>
    <name evidence="1" type="ORF">Cspa_c52560</name>
</gene>
<protein>
    <submittedName>
        <fullName evidence="1">Uncharacterized protein</fullName>
    </submittedName>
</protein>
<name>M1MWN9_9CLOT</name>
<dbReference type="Proteomes" id="UP000011728">
    <property type="component" value="Chromosome"/>
</dbReference>
<sequence>MNKLILLNEVREEKVKYRNKLLTVIEDDAEQQEYKNSYVTFKEKFNCLQNREGLFSLNNDNDAKAKSSVFEKKLIKIMERIFSLKNYMPLMELINSIYNDDFNETAKVNITKNREGSKSEVIILKDSNYNLKVSAEDEYKKIEYKIQFQAKDEQNIGIIISKVDLSDDNNVISLNKKRKEYVNENNLKEDSTKYLIMLNSSIEVPDEYEFRDDCEGENVACKVNIIKGWKYDFKQLFESSMYLLIPMKVIDFIKISSGLNRELISKEQIKDEMIRLYKDINKYLSKAKNKAVLNDKDINELNILAVDLLNLFIIDKKDNLLFEINREIQVVLKEIVV</sequence>
<evidence type="ECO:0000313" key="2">
    <source>
        <dbReference type="Proteomes" id="UP000011728"/>
    </source>
</evidence>
<dbReference type="eggNOG" id="ENOG5030G9D">
    <property type="taxonomic scope" value="Bacteria"/>
</dbReference>
<dbReference type="KEGG" id="csr:Cspa_c52560"/>
<keyword evidence="2" id="KW-1185">Reference proteome</keyword>
<accession>M1MWN9</accession>
<dbReference type="EMBL" id="CP004121">
    <property type="protein sequence ID" value="AGF59001.1"/>
    <property type="molecule type" value="Genomic_DNA"/>
</dbReference>
<evidence type="ECO:0000313" key="1">
    <source>
        <dbReference type="EMBL" id="AGF59001.1"/>
    </source>
</evidence>
<dbReference type="HOGENOM" id="CLU_865220_0_0_9"/>
<reference evidence="1 2" key="1">
    <citation type="submission" date="2013-02" db="EMBL/GenBank/DDBJ databases">
        <title>Genome sequence of Clostridium saccharoperbutylacetonicum N1-4(HMT).</title>
        <authorList>
            <person name="Poehlein A."/>
            <person name="Daniel R."/>
        </authorList>
    </citation>
    <scope>NUCLEOTIDE SEQUENCE [LARGE SCALE GENOMIC DNA]</scope>
    <source>
        <strain evidence="2">N1-4(HMT)</strain>
    </source>
</reference>